<gene>
    <name evidence="3" type="ORF">L227DRAFT_578224</name>
</gene>
<dbReference type="InterPro" id="IPR029063">
    <property type="entry name" value="SAM-dependent_MTases_sf"/>
</dbReference>
<evidence type="ECO:0000256" key="1">
    <source>
        <dbReference type="SAM" id="MobiDB-lite"/>
    </source>
</evidence>
<evidence type="ECO:0000313" key="4">
    <source>
        <dbReference type="Proteomes" id="UP000313359"/>
    </source>
</evidence>
<dbReference type="PANTHER" id="PTHR43591:SF24">
    <property type="entry name" value="2-METHOXY-6-POLYPRENYL-1,4-BENZOQUINOL METHYLASE, MITOCHONDRIAL"/>
    <property type="match status" value="1"/>
</dbReference>
<dbReference type="InterPro" id="IPR041698">
    <property type="entry name" value="Methyltransf_25"/>
</dbReference>
<feature type="region of interest" description="Disordered" evidence="1">
    <location>
        <begin position="1"/>
        <end position="55"/>
    </location>
</feature>
<feature type="compositionally biased region" description="Polar residues" evidence="1">
    <location>
        <begin position="1"/>
        <end position="10"/>
    </location>
</feature>
<feature type="compositionally biased region" description="Low complexity" evidence="1">
    <location>
        <begin position="422"/>
        <end position="433"/>
    </location>
</feature>
<dbReference type="EMBL" id="ML122283">
    <property type="protein sequence ID" value="RPD57035.1"/>
    <property type="molecule type" value="Genomic_DNA"/>
</dbReference>
<dbReference type="PANTHER" id="PTHR43591">
    <property type="entry name" value="METHYLTRANSFERASE"/>
    <property type="match status" value="1"/>
</dbReference>
<accession>A0A5C2S0S5</accession>
<dbReference type="CDD" id="cd02440">
    <property type="entry name" value="AdoMet_MTases"/>
    <property type="match status" value="1"/>
</dbReference>
<evidence type="ECO:0000259" key="2">
    <source>
        <dbReference type="Pfam" id="PF13649"/>
    </source>
</evidence>
<keyword evidence="4" id="KW-1185">Reference proteome</keyword>
<dbReference type="OrthoDB" id="2013972at2759"/>
<dbReference type="SUPFAM" id="SSF53335">
    <property type="entry name" value="S-adenosyl-L-methionine-dependent methyltransferases"/>
    <property type="match status" value="1"/>
</dbReference>
<dbReference type="Pfam" id="PF13649">
    <property type="entry name" value="Methyltransf_25"/>
    <property type="match status" value="1"/>
</dbReference>
<feature type="region of interest" description="Disordered" evidence="1">
    <location>
        <begin position="418"/>
        <end position="470"/>
    </location>
</feature>
<proteinExistence type="predicted"/>
<dbReference type="Proteomes" id="UP000313359">
    <property type="component" value="Unassembled WGS sequence"/>
</dbReference>
<feature type="compositionally biased region" description="Low complexity" evidence="1">
    <location>
        <begin position="391"/>
        <end position="402"/>
    </location>
</feature>
<protein>
    <recommendedName>
        <fullName evidence="2">Methyltransferase domain-containing protein</fullName>
    </recommendedName>
</protein>
<feature type="region of interest" description="Disordered" evidence="1">
    <location>
        <begin position="343"/>
        <end position="402"/>
    </location>
</feature>
<feature type="domain" description="Methyltransferase" evidence="2">
    <location>
        <begin position="123"/>
        <end position="218"/>
    </location>
</feature>
<dbReference type="STRING" id="1328759.A0A5C2S0S5"/>
<feature type="compositionally biased region" description="Polar residues" evidence="1">
    <location>
        <begin position="375"/>
        <end position="386"/>
    </location>
</feature>
<dbReference type="GO" id="GO:0008168">
    <property type="term" value="F:methyltransferase activity"/>
    <property type="evidence" value="ECO:0007669"/>
    <property type="project" value="TreeGrafter"/>
</dbReference>
<sequence length="618" mass="68892">MISFSPSYISHSRRDSDDMMGPAPLASQRQPRLSCSSATTHTGSHTGSSDSRNFKSAHRKENQFIYRNGSKLHAYDRDKAPYPSSFDRQFVDLQCLDNALMLYSKGNTSFLGFDAKSAPKRCLDLGCGLGLWIISSAKSWPETTFVGLDMVNIQVPHSVLDPEIADRIEWVHSNILRNRLPYEDEEFDFVHVGSLALGIPENKWHSLFEEIRRVMKPGAVIEMVEEDAIFPILPRWYTDPLRAHSRGITPTGHGQRLSFPHMPDTSKLEHEHEMLENLFNDVWSNRFINPTPTAMLPGYFGAFFERVLSPPVSAWLSPPFAPFAPLPGVHEFVPSPLGLSTIFPANDQLPPEARDAGGHLPSSQPVDPPGDPLGTSPSTTLRTSVEGSIKGGLSPSPSMSSLQREVAHVIALTRRESVENASTLSLTSQSGSYSSGGSGSGSGSGSSKTGKRPSVMLMQSPDESSSMGGDKAASIIPVDNVQAQEEHSQYMHLYRSVMWVISVKEAMWDELLAKVEKKDPRLRRYGWTDEDYTEQASRSKFEFAVELYQSDMRGRISLWNCAVQNGWNMPPRDPPSKAELFEEMQLRREIMEAQRLADTGELEPPCRRFRILVGYKES</sequence>
<feature type="compositionally biased region" description="Low complexity" evidence="1">
    <location>
        <begin position="34"/>
        <end position="51"/>
    </location>
</feature>
<dbReference type="AlphaFoldDB" id="A0A5C2S0S5"/>
<evidence type="ECO:0000313" key="3">
    <source>
        <dbReference type="EMBL" id="RPD57035.1"/>
    </source>
</evidence>
<dbReference type="Gene3D" id="3.40.50.150">
    <property type="entry name" value="Vaccinia Virus protein VP39"/>
    <property type="match status" value="1"/>
</dbReference>
<organism evidence="3 4">
    <name type="scientific">Lentinus tigrinus ALCF2SS1-6</name>
    <dbReference type="NCBI Taxonomy" id="1328759"/>
    <lineage>
        <taxon>Eukaryota</taxon>
        <taxon>Fungi</taxon>
        <taxon>Dikarya</taxon>
        <taxon>Basidiomycota</taxon>
        <taxon>Agaricomycotina</taxon>
        <taxon>Agaricomycetes</taxon>
        <taxon>Polyporales</taxon>
        <taxon>Polyporaceae</taxon>
        <taxon>Lentinus</taxon>
    </lineage>
</organism>
<feature type="compositionally biased region" description="Gly residues" evidence="1">
    <location>
        <begin position="434"/>
        <end position="444"/>
    </location>
</feature>
<name>A0A5C2S0S5_9APHY</name>
<reference evidence="3" key="1">
    <citation type="journal article" date="2018" name="Genome Biol. Evol.">
        <title>Genomics and development of Lentinus tigrinus, a white-rot wood-decaying mushroom with dimorphic fruiting bodies.</title>
        <authorList>
            <person name="Wu B."/>
            <person name="Xu Z."/>
            <person name="Knudson A."/>
            <person name="Carlson A."/>
            <person name="Chen N."/>
            <person name="Kovaka S."/>
            <person name="LaButti K."/>
            <person name="Lipzen A."/>
            <person name="Pennachio C."/>
            <person name="Riley R."/>
            <person name="Schakwitz W."/>
            <person name="Umezawa K."/>
            <person name="Ohm R.A."/>
            <person name="Grigoriev I.V."/>
            <person name="Nagy L.G."/>
            <person name="Gibbons J."/>
            <person name="Hibbett D."/>
        </authorList>
    </citation>
    <scope>NUCLEOTIDE SEQUENCE [LARGE SCALE GENOMIC DNA]</scope>
    <source>
        <strain evidence="3">ALCF2SS1-6</strain>
    </source>
</reference>